<feature type="region of interest" description="Disordered" evidence="1">
    <location>
        <begin position="80"/>
        <end position="133"/>
    </location>
</feature>
<geneLocation type="plasmid" evidence="2">
    <name>pSP19M00021</name>
</geneLocation>
<dbReference type="AlphaFoldDB" id="A0AAU6VX71"/>
<dbReference type="Pfam" id="PF17273">
    <property type="entry name" value="DUF5338"/>
    <property type="match status" value="1"/>
</dbReference>
<dbReference type="InterPro" id="IPR035225">
    <property type="entry name" value="DUF5338"/>
</dbReference>
<proteinExistence type="predicted"/>
<gene>
    <name evidence="2" type="ORF">MRN67_22180</name>
</gene>
<organism evidence="2">
    <name type="scientific">bacterium 19CA01SA08</name>
    <dbReference type="NCBI Taxonomy" id="2920574"/>
    <lineage>
        <taxon>Bacteria</taxon>
    </lineage>
</organism>
<evidence type="ECO:0000256" key="1">
    <source>
        <dbReference type="SAM" id="MobiDB-lite"/>
    </source>
</evidence>
<sequence>MTTGKFADELAAWVKKKPAKQPRQDRHVIAFLAVKEDVKSALDAGYSMKTIWEYMQETGRIATRYETFTLHVKRYIKNAPAPVRQASPPAAAEPAPQAKGKPKSKAKQTTKKTAAPSPSGFSFNASPNTDDLI</sequence>
<reference evidence="2" key="1">
    <citation type="submission" date="2022-03" db="EMBL/GenBank/DDBJ databases">
        <title>Sea Food Isolates.</title>
        <authorList>
            <person name="Li c."/>
        </authorList>
    </citation>
    <scope>NUCLEOTIDE SEQUENCE</scope>
    <source>
        <strain evidence="2">19CA01SA08</strain>
        <plasmid evidence="2">pSP19M00021</plasmid>
    </source>
</reference>
<keyword evidence="2" id="KW-0614">Plasmid</keyword>
<dbReference type="EMBL" id="CP095356">
    <property type="protein sequence ID" value="XAG91103.1"/>
    <property type="molecule type" value="Genomic_DNA"/>
</dbReference>
<feature type="compositionally biased region" description="Basic residues" evidence="1">
    <location>
        <begin position="100"/>
        <end position="110"/>
    </location>
</feature>
<feature type="compositionally biased region" description="Low complexity" evidence="1">
    <location>
        <begin position="86"/>
        <end position="99"/>
    </location>
</feature>
<protein>
    <submittedName>
        <fullName evidence="2">TraK family protein</fullName>
    </submittedName>
</protein>
<feature type="compositionally biased region" description="Polar residues" evidence="1">
    <location>
        <begin position="119"/>
        <end position="133"/>
    </location>
</feature>
<evidence type="ECO:0000313" key="2">
    <source>
        <dbReference type="EMBL" id="XAG91103.1"/>
    </source>
</evidence>
<accession>A0AAU6VX71</accession>
<name>A0AAU6VX71_UNCXX</name>